<gene>
    <name evidence="16" type="ORF">QYE76_029210</name>
</gene>
<dbReference type="SMART" id="SM00184">
    <property type="entry name" value="RING"/>
    <property type="match status" value="1"/>
</dbReference>
<comment type="catalytic activity">
    <reaction evidence="1">
        <text>S-ubiquitinyl-[E2 ubiquitin-conjugating enzyme]-L-cysteine + [acceptor protein]-L-lysine = [E2 ubiquitin-conjugating enzyme]-L-cysteine + N(6)-ubiquitinyl-[acceptor protein]-L-lysine.</text>
        <dbReference type="EC" id="2.3.2.27"/>
    </reaction>
</comment>
<dbReference type="Proteomes" id="UP001231189">
    <property type="component" value="Unassembled WGS sequence"/>
</dbReference>
<comment type="caution">
    <text evidence="16">The sequence shown here is derived from an EMBL/GenBank/DDBJ whole genome shotgun (WGS) entry which is preliminary data.</text>
</comment>
<organism evidence="16 17">
    <name type="scientific">Lolium multiflorum</name>
    <name type="common">Italian ryegrass</name>
    <name type="synonym">Lolium perenne subsp. multiflorum</name>
    <dbReference type="NCBI Taxonomy" id="4521"/>
    <lineage>
        <taxon>Eukaryota</taxon>
        <taxon>Viridiplantae</taxon>
        <taxon>Streptophyta</taxon>
        <taxon>Embryophyta</taxon>
        <taxon>Tracheophyta</taxon>
        <taxon>Spermatophyta</taxon>
        <taxon>Magnoliopsida</taxon>
        <taxon>Liliopsida</taxon>
        <taxon>Poales</taxon>
        <taxon>Poaceae</taxon>
        <taxon>BOP clade</taxon>
        <taxon>Pooideae</taxon>
        <taxon>Poodae</taxon>
        <taxon>Poeae</taxon>
        <taxon>Poeae Chloroplast Group 2 (Poeae type)</taxon>
        <taxon>Loliodinae</taxon>
        <taxon>Loliinae</taxon>
        <taxon>Lolium</taxon>
    </lineage>
</organism>
<dbReference type="PANTHER" id="PTHR46913:SF1">
    <property type="entry name" value="RING-H2 FINGER PROTEIN ATL16"/>
    <property type="match status" value="1"/>
</dbReference>
<evidence type="ECO:0000256" key="7">
    <source>
        <dbReference type="ARBA" id="ARBA00022723"/>
    </source>
</evidence>
<evidence type="ECO:0000256" key="14">
    <source>
        <dbReference type="SAM" id="Phobius"/>
    </source>
</evidence>
<dbReference type="SUPFAM" id="SSF57850">
    <property type="entry name" value="RING/U-box"/>
    <property type="match status" value="1"/>
</dbReference>
<sequence length="152" mass="16450">MMDVAFTIMSVVLNVLVGGGALVVLIDLVQSICCGESWEEQAAAEPRALPAPVEVELMRPAVVLPVAAAPVVAKLGCFQYSSEGRRTSEELDCAICLDVFEHGAVCREVPECHHLFHRDCIDVWMKTKTTCPMCRSDIVAGSERLSAADDMV</sequence>
<dbReference type="Pfam" id="PF13639">
    <property type="entry name" value="zf-RING_2"/>
    <property type="match status" value="1"/>
</dbReference>
<evidence type="ECO:0000256" key="10">
    <source>
        <dbReference type="ARBA" id="ARBA00022833"/>
    </source>
</evidence>
<keyword evidence="12 14" id="KW-0472">Membrane</keyword>
<dbReference type="AlphaFoldDB" id="A0AAD8VF98"/>
<keyword evidence="10" id="KW-0862">Zinc</keyword>
<evidence type="ECO:0000256" key="8">
    <source>
        <dbReference type="ARBA" id="ARBA00022771"/>
    </source>
</evidence>
<dbReference type="Gene3D" id="3.30.40.10">
    <property type="entry name" value="Zinc/RING finger domain, C3HC4 (zinc finger)"/>
    <property type="match status" value="1"/>
</dbReference>
<keyword evidence="9" id="KW-0833">Ubl conjugation pathway</keyword>
<dbReference type="GO" id="GO:0008270">
    <property type="term" value="F:zinc ion binding"/>
    <property type="evidence" value="ECO:0007669"/>
    <property type="project" value="UniProtKB-KW"/>
</dbReference>
<dbReference type="GO" id="GO:0016567">
    <property type="term" value="P:protein ubiquitination"/>
    <property type="evidence" value="ECO:0007669"/>
    <property type="project" value="InterPro"/>
</dbReference>
<dbReference type="PROSITE" id="PS50089">
    <property type="entry name" value="ZF_RING_2"/>
    <property type="match status" value="1"/>
</dbReference>
<keyword evidence="17" id="KW-1185">Reference proteome</keyword>
<evidence type="ECO:0000256" key="12">
    <source>
        <dbReference type="ARBA" id="ARBA00023136"/>
    </source>
</evidence>
<evidence type="ECO:0000256" key="11">
    <source>
        <dbReference type="ARBA" id="ARBA00022989"/>
    </source>
</evidence>
<evidence type="ECO:0000313" key="16">
    <source>
        <dbReference type="EMBL" id="KAK1605537.1"/>
    </source>
</evidence>
<dbReference type="InterPro" id="IPR044600">
    <property type="entry name" value="ATL1/ATL16-like"/>
</dbReference>
<keyword evidence="8 13" id="KW-0863">Zinc-finger</keyword>
<reference evidence="16" key="1">
    <citation type="submission" date="2023-07" db="EMBL/GenBank/DDBJ databases">
        <title>A chromosome-level genome assembly of Lolium multiflorum.</title>
        <authorList>
            <person name="Chen Y."/>
            <person name="Copetti D."/>
            <person name="Kolliker R."/>
            <person name="Studer B."/>
        </authorList>
    </citation>
    <scope>NUCLEOTIDE SEQUENCE</scope>
    <source>
        <strain evidence="16">02402/16</strain>
        <tissue evidence="16">Leaf</tissue>
    </source>
</reference>
<evidence type="ECO:0000256" key="13">
    <source>
        <dbReference type="PROSITE-ProRule" id="PRU00175"/>
    </source>
</evidence>
<evidence type="ECO:0000256" key="3">
    <source>
        <dbReference type="ARBA" id="ARBA00004906"/>
    </source>
</evidence>
<evidence type="ECO:0000256" key="9">
    <source>
        <dbReference type="ARBA" id="ARBA00022786"/>
    </source>
</evidence>
<dbReference type="GO" id="GO:0061630">
    <property type="term" value="F:ubiquitin protein ligase activity"/>
    <property type="evidence" value="ECO:0007669"/>
    <property type="project" value="UniProtKB-EC"/>
</dbReference>
<proteinExistence type="predicted"/>
<feature type="domain" description="RING-type" evidence="15">
    <location>
        <begin position="93"/>
        <end position="135"/>
    </location>
</feature>
<keyword evidence="6 14" id="KW-0812">Transmembrane</keyword>
<dbReference type="GO" id="GO:0016020">
    <property type="term" value="C:membrane"/>
    <property type="evidence" value="ECO:0007669"/>
    <property type="project" value="UniProtKB-SubCell"/>
</dbReference>
<feature type="transmembrane region" description="Helical" evidence="14">
    <location>
        <begin position="6"/>
        <end position="29"/>
    </location>
</feature>
<dbReference type="PANTHER" id="PTHR46913">
    <property type="entry name" value="RING-H2 FINGER PROTEIN ATL16"/>
    <property type="match status" value="1"/>
</dbReference>
<protein>
    <recommendedName>
        <fullName evidence="4">RING-type E3 ubiquitin transferase</fullName>
        <ecNumber evidence="4">2.3.2.27</ecNumber>
    </recommendedName>
</protein>
<evidence type="ECO:0000256" key="4">
    <source>
        <dbReference type="ARBA" id="ARBA00012483"/>
    </source>
</evidence>
<dbReference type="EC" id="2.3.2.27" evidence="4"/>
<evidence type="ECO:0000313" key="17">
    <source>
        <dbReference type="Proteomes" id="UP001231189"/>
    </source>
</evidence>
<comment type="pathway">
    <text evidence="3">Protein modification; protein ubiquitination.</text>
</comment>
<evidence type="ECO:0000256" key="1">
    <source>
        <dbReference type="ARBA" id="ARBA00000900"/>
    </source>
</evidence>
<evidence type="ECO:0000256" key="5">
    <source>
        <dbReference type="ARBA" id="ARBA00022679"/>
    </source>
</evidence>
<dbReference type="InterPro" id="IPR001841">
    <property type="entry name" value="Znf_RING"/>
</dbReference>
<keyword evidence="5" id="KW-0808">Transferase</keyword>
<dbReference type="InterPro" id="IPR013083">
    <property type="entry name" value="Znf_RING/FYVE/PHD"/>
</dbReference>
<accession>A0AAD8VF98</accession>
<comment type="subcellular location">
    <subcellularLocation>
        <location evidence="2">Membrane</location>
        <topology evidence="2">Single-pass membrane protein</topology>
    </subcellularLocation>
</comment>
<name>A0AAD8VF98_LOLMU</name>
<evidence type="ECO:0000256" key="6">
    <source>
        <dbReference type="ARBA" id="ARBA00022692"/>
    </source>
</evidence>
<evidence type="ECO:0000256" key="2">
    <source>
        <dbReference type="ARBA" id="ARBA00004167"/>
    </source>
</evidence>
<evidence type="ECO:0000259" key="15">
    <source>
        <dbReference type="PROSITE" id="PS50089"/>
    </source>
</evidence>
<keyword evidence="7" id="KW-0479">Metal-binding</keyword>
<dbReference type="EMBL" id="JAUUTY010000007">
    <property type="protein sequence ID" value="KAK1605537.1"/>
    <property type="molecule type" value="Genomic_DNA"/>
</dbReference>
<keyword evidence="11 14" id="KW-1133">Transmembrane helix</keyword>